<comment type="caution">
    <text evidence="1">The sequence shown here is derived from an EMBL/GenBank/DDBJ whole genome shotgun (WGS) entry which is preliminary data.</text>
</comment>
<name>A0ABN1SVL5_9ACTN</name>
<evidence type="ECO:0000313" key="2">
    <source>
        <dbReference type="Proteomes" id="UP001500033"/>
    </source>
</evidence>
<evidence type="ECO:0000313" key="1">
    <source>
        <dbReference type="EMBL" id="GAA1006418.1"/>
    </source>
</evidence>
<dbReference type="Proteomes" id="UP001500033">
    <property type="component" value="Unassembled WGS sequence"/>
</dbReference>
<accession>A0ABN1SVL5</accession>
<sequence>MKRRRLLEVELDRHQSILRGHGSREILIQITGRPPVWVASARGWSCQEHSARSSVALAEHLGYDIEVIGRRSARARAIDALMAAPPPRFPEQPDPGRGLW</sequence>
<gene>
    <name evidence="1" type="ORF">GCM10009576_098630</name>
</gene>
<organism evidence="1 2">
    <name type="scientific">Streptomyces rhizosphaericus</name>
    <dbReference type="NCBI Taxonomy" id="114699"/>
    <lineage>
        <taxon>Bacteria</taxon>
        <taxon>Bacillati</taxon>
        <taxon>Actinomycetota</taxon>
        <taxon>Actinomycetes</taxon>
        <taxon>Kitasatosporales</taxon>
        <taxon>Streptomycetaceae</taxon>
        <taxon>Streptomyces</taxon>
        <taxon>Streptomyces violaceusniger group</taxon>
    </lineage>
</organism>
<dbReference type="EMBL" id="BAAAIE010000324">
    <property type="protein sequence ID" value="GAA1006418.1"/>
    <property type="molecule type" value="Genomic_DNA"/>
</dbReference>
<protein>
    <submittedName>
        <fullName evidence="1">Uncharacterized protein</fullName>
    </submittedName>
</protein>
<keyword evidence="2" id="KW-1185">Reference proteome</keyword>
<reference evidence="1 2" key="1">
    <citation type="journal article" date="2019" name="Int. J. Syst. Evol. Microbiol.">
        <title>The Global Catalogue of Microorganisms (GCM) 10K type strain sequencing project: providing services to taxonomists for standard genome sequencing and annotation.</title>
        <authorList>
            <consortium name="The Broad Institute Genomics Platform"/>
            <consortium name="The Broad Institute Genome Sequencing Center for Infectious Disease"/>
            <person name="Wu L."/>
            <person name="Ma J."/>
        </authorList>
    </citation>
    <scope>NUCLEOTIDE SEQUENCE [LARGE SCALE GENOMIC DNA]</scope>
    <source>
        <strain evidence="1 2">JCM 11445</strain>
    </source>
</reference>
<proteinExistence type="predicted"/>